<dbReference type="SUPFAM" id="SSF53756">
    <property type="entry name" value="UDP-Glycosyltransferase/glycogen phosphorylase"/>
    <property type="match status" value="1"/>
</dbReference>
<keyword evidence="3" id="KW-0808">Transferase</keyword>
<proteinExistence type="predicted"/>
<name>A0A537L456_9BACT</name>
<feature type="compositionally biased region" description="Polar residues" evidence="1">
    <location>
        <begin position="11"/>
        <end position="21"/>
    </location>
</feature>
<dbReference type="Pfam" id="PF13579">
    <property type="entry name" value="Glyco_trans_4_4"/>
    <property type="match status" value="1"/>
</dbReference>
<dbReference type="GO" id="GO:0016740">
    <property type="term" value="F:transferase activity"/>
    <property type="evidence" value="ECO:0007669"/>
    <property type="project" value="UniProtKB-KW"/>
</dbReference>
<protein>
    <submittedName>
        <fullName evidence="3">Glycosyltransferase family 4 protein</fullName>
    </submittedName>
</protein>
<evidence type="ECO:0000313" key="3">
    <source>
        <dbReference type="EMBL" id="TMJ02794.1"/>
    </source>
</evidence>
<gene>
    <name evidence="3" type="ORF">E6H01_06220</name>
</gene>
<evidence type="ECO:0000259" key="2">
    <source>
        <dbReference type="Pfam" id="PF13579"/>
    </source>
</evidence>
<reference evidence="3 4" key="1">
    <citation type="journal article" date="2019" name="Nat. Microbiol.">
        <title>Mediterranean grassland soil C-N compound turnover is dependent on rainfall and depth, and is mediated by genomically divergent microorganisms.</title>
        <authorList>
            <person name="Diamond S."/>
            <person name="Andeer P.F."/>
            <person name="Li Z."/>
            <person name="Crits-Christoph A."/>
            <person name="Burstein D."/>
            <person name="Anantharaman K."/>
            <person name="Lane K.R."/>
            <person name="Thomas B.C."/>
            <person name="Pan C."/>
            <person name="Northen T.R."/>
            <person name="Banfield J.F."/>
        </authorList>
    </citation>
    <scope>NUCLEOTIDE SEQUENCE [LARGE SCALE GENOMIC DNA]</scope>
    <source>
        <strain evidence="3">NP_4</strain>
    </source>
</reference>
<comment type="caution">
    <text evidence="3">The sequence shown here is derived from an EMBL/GenBank/DDBJ whole genome shotgun (WGS) entry which is preliminary data.</text>
</comment>
<dbReference type="AlphaFoldDB" id="A0A537L456"/>
<feature type="domain" description="Glycosyltransferase subfamily 4-like N-terminal" evidence="2">
    <location>
        <begin position="83"/>
        <end position="294"/>
    </location>
</feature>
<dbReference type="Proteomes" id="UP000319353">
    <property type="component" value="Unassembled WGS sequence"/>
</dbReference>
<dbReference type="InterPro" id="IPR028098">
    <property type="entry name" value="Glyco_trans_4-like_N"/>
</dbReference>
<accession>A0A537L456</accession>
<dbReference type="Gene3D" id="3.40.50.2000">
    <property type="entry name" value="Glycogen Phosphorylase B"/>
    <property type="match status" value="2"/>
</dbReference>
<evidence type="ECO:0000256" key="1">
    <source>
        <dbReference type="SAM" id="MobiDB-lite"/>
    </source>
</evidence>
<sequence length="500" mass="54408">MLERSFRATRGSATLSSRPPVASQTRRLRCANVSSVGLPRRGCCGSRARRMRASLAASQVPSGSGGPDGVRRLVVAVGGLRWSGLTKYLARLGWSCWVVTAASPAGTEVANGVTVESCPRRRTLNDVYRWLRLRPGLQRVGRGPNEPFGEPLEQAALGWVARMRLEAAMLLSVPDHGRGWILRAAARARRLIAAVQPDAVVSSGPPHSTHLAAWLATRGRRTRWLVDLRDPWAGPIAATWRSSPAYQSLLSRWLSMRLERLVIPSANGVICTTRDFAAALRASYPGVSVEWVPNAADRELLPARSPDPFPGLGIVYAGTLYGTYDLGPVLRALRRFLDRHPPAAAQGTKLRIAGHIEPHHERALRLEVTARGLERFVESAGVLSREAALNLVARSRLAIVLAHRSEWQVPAKLYELVAMEIPTLVVAPGESPAVREAVRLGATVAAPDDVAAIERLMEALWLGRMSAPRDPNVEVLVDYRDRAARVSRVLAGMDGTAQPE</sequence>
<dbReference type="EMBL" id="VBAL01000071">
    <property type="protein sequence ID" value="TMJ02794.1"/>
    <property type="molecule type" value="Genomic_DNA"/>
</dbReference>
<organism evidence="3 4">
    <name type="scientific">Candidatus Segetimicrobium genomatis</name>
    <dbReference type="NCBI Taxonomy" id="2569760"/>
    <lineage>
        <taxon>Bacteria</taxon>
        <taxon>Bacillati</taxon>
        <taxon>Candidatus Sysuimicrobiota</taxon>
        <taxon>Candidatus Sysuimicrobiia</taxon>
        <taxon>Candidatus Sysuimicrobiales</taxon>
        <taxon>Candidatus Segetimicrobiaceae</taxon>
        <taxon>Candidatus Segetimicrobium</taxon>
    </lineage>
</organism>
<evidence type="ECO:0000313" key="4">
    <source>
        <dbReference type="Proteomes" id="UP000319353"/>
    </source>
</evidence>
<feature type="region of interest" description="Disordered" evidence="1">
    <location>
        <begin position="1"/>
        <end position="21"/>
    </location>
</feature>